<protein>
    <submittedName>
        <fullName evidence="2">CNNM transmembrane domain-containing protein</fullName>
    </submittedName>
</protein>
<reference evidence="2" key="1">
    <citation type="submission" date="2022-11" db="UniProtKB">
        <authorList>
            <consortium name="WormBaseParasite"/>
        </authorList>
    </citation>
    <scope>IDENTIFICATION</scope>
</reference>
<sequence length="75" mass="8698">MQCSRCSIGYRSDDRTALHISRQIAYQHFSSNIRIENVVLATLRGCTVLLLFTFRAKVFSVRFSFESNFACKVMR</sequence>
<dbReference type="AlphaFoldDB" id="A0A915A6R4"/>
<proteinExistence type="predicted"/>
<keyword evidence="1" id="KW-1185">Reference proteome</keyword>
<organism evidence="1 2">
    <name type="scientific">Parascaris univalens</name>
    <name type="common">Nematode worm</name>
    <dbReference type="NCBI Taxonomy" id="6257"/>
    <lineage>
        <taxon>Eukaryota</taxon>
        <taxon>Metazoa</taxon>
        <taxon>Ecdysozoa</taxon>
        <taxon>Nematoda</taxon>
        <taxon>Chromadorea</taxon>
        <taxon>Rhabditida</taxon>
        <taxon>Spirurina</taxon>
        <taxon>Ascaridomorpha</taxon>
        <taxon>Ascaridoidea</taxon>
        <taxon>Ascarididae</taxon>
        <taxon>Parascaris</taxon>
    </lineage>
</organism>
<dbReference type="WBParaSite" id="PgR002_g100_t03">
    <property type="protein sequence ID" value="PgR002_g100_t03"/>
    <property type="gene ID" value="PgR002_g100"/>
</dbReference>
<evidence type="ECO:0000313" key="1">
    <source>
        <dbReference type="Proteomes" id="UP000887569"/>
    </source>
</evidence>
<accession>A0A915A6R4</accession>
<evidence type="ECO:0000313" key="2">
    <source>
        <dbReference type="WBParaSite" id="PgR002_g100_t03"/>
    </source>
</evidence>
<name>A0A915A6R4_PARUN</name>
<dbReference type="Proteomes" id="UP000887569">
    <property type="component" value="Unplaced"/>
</dbReference>